<feature type="transmembrane region" description="Helical" evidence="6">
    <location>
        <begin position="564"/>
        <end position="584"/>
    </location>
</feature>
<evidence type="ECO:0000313" key="8">
    <source>
        <dbReference type="Proteomes" id="UP000092555"/>
    </source>
</evidence>
<feature type="transmembrane region" description="Helical" evidence="6">
    <location>
        <begin position="369"/>
        <end position="389"/>
    </location>
</feature>
<feature type="transmembrane region" description="Helical" evidence="6">
    <location>
        <begin position="339"/>
        <end position="357"/>
    </location>
</feature>
<keyword evidence="4 6" id="KW-0472">Membrane</keyword>
<dbReference type="PANTHER" id="PTHR20855:SF97">
    <property type="entry name" value="ADIPOR-LIKE RECEPTOR IZH3-RELATED"/>
    <property type="match status" value="1"/>
</dbReference>
<reference evidence="7 8" key="1">
    <citation type="submission" date="2016-05" db="EMBL/GenBank/DDBJ databases">
        <title>Comparative genomics of biotechnologically important yeasts.</title>
        <authorList>
            <consortium name="DOE Joint Genome Institute"/>
            <person name="Riley R."/>
            <person name="Haridas S."/>
            <person name="Wolfe K.H."/>
            <person name="Lopes M.R."/>
            <person name="Hittinger C.T."/>
            <person name="Goker M."/>
            <person name="Salamov A."/>
            <person name="Wisecaver J."/>
            <person name="Long T.M."/>
            <person name="Aerts A.L."/>
            <person name="Barry K."/>
            <person name="Choi C."/>
            <person name="Clum A."/>
            <person name="Coughlan A.Y."/>
            <person name="Deshpande S."/>
            <person name="Douglass A.P."/>
            <person name="Hanson S.J."/>
            <person name="Klenk H.-P."/>
            <person name="LaButti K."/>
            <person name="Lapidus A."/>
            <person name="Lindquist E."/>
            <person name="Lipzen A."/>
            <person name="Meier-kolthoff J.P."/>
            <person name="Ohm R.A."/>
            <person name="Otillar R.P."/>
            <person name="Pangilinan J."/>
            <person name="Peng Y."/>
            <person name="Rokas A."/>
            <person name="Rosa C.A."/>
            <person name="Scheuner C."/>
            <person name="Sibirny A.A."/>
            <person name="Slot J.C."/>
            <person name="Stielow J.B."/>
            <person name="Sun H."/>
            <person name="Kurtzman C.P."/>
            <person name="Blackwell M."/>
            <person name="Grigoriev I.V."/>
            <person name="Jeffries T.W."/>
        </authorList>
    </citation>
    <scope>NUCLEOTIDE SEQUENCE [LARGE SCALE GENOMIC DNA]</scope>
    <source>
        <strain evidence="7 8">NRRL YB-4993</strain>
    </source>
</reference>
<keyword evidence="8" id="KW-1185">Reference proteome</keyword>
<dbReference type="RefSeq" id="XP_018712534.1">
    <property type="nucleotide sequence ID" value="XM_018857299.1"/>
</dbReference>
<gene>
    <name evidence="7" type="ORF">METBIDRAFT_40670</name>
</gene>
<feature type="transmembrane region" description="Helical" evidence="6">
    <location>
        <begin position="401"/>
        <end position="423"/>
    </location>
</feature>
<comment type="caution">
    <text evidence="7">The sequence shown here is derived from an EMBL/GenBank/DDBJ whole genome shotgun (WGS) entry which is preliminary data.</text>
</comment>
<keyword evidence="2 6" id="KW-0812">Transmembrane</keyword>
<dbReference type="GO" id="GO:0038023">
    <property type="term" value="F:signaling receptor activity"/>
    <property type="evidence" value="ECO:0007669"/>
    <property type="project" value="TreeGrafter"/>
</dbReference>
<evidence type="ECO:0000256" key="4">
    <source>
        <dbReference type="ARBA" id="ARBA00023136"/>
    </source>
</evidence>
<dbReference type="GO" id="GO:0046872">
    <property type="term" value="F:metal ion binding"/>
    <property type="evidence" value="ECO:0007669"/>
    <property type="project" value="UniProtKB-KW"/>
</dbReference>
<dbReference type="InterPro" id="IPR004254">
    <property type="entry name" value="AdipoR/HlyIII-related"/>
</dbReference>
<organism evidence="7 8">
    <name type="scientific">Metschnikowia bicuspidata var. bicuspidata NRRL YB-4993</name>
    <dbReference type="NCBI Taxonomy" id="869754"/>
    <lineage>
        <taxon>Eukaryota</taxon>
        <taxon>Fungi</taxon>
        <taxon>Dikarya</taxon>
        <taxon>Ascomycota</taxon>
        <taxon>Saccharomycotina</taxon>
        <taxon>Pichiomycetes</taxon>
        <taxon>Metschnikowiaceae</taxon>
        <taxon>Metschnikowia</taxon>
    </lineage>
</organism>
<name>A0A1A0HDN7_9ASCO</name>
<evidence type="ECO:0000256" key="1">
    <source>
        <dbReference type="ARBA" id="ARBA00004141"/>
    </source>
</evidence>
<dbReference type="GO" id="GO:0006882">
    <property type="term" value="P:intracellular zinc ion homeostasis"/>
    <property type="evidence" value="ECO:0007669"/>
    <property type="project" value="TreeGrafter"/>
</dbReference>
<dbReference type="Pfam" id="PF03006">
    <property type="entry name" value="HlyIII"/>
    <property type="match status" value="1"/>
</dbReference>
<protein>
    <submittedName>
        <fullName evidence="7">HlyIII-domain-containing protein</fullName>
    </submittedName>
</protein>
<comment type="subcellular location">
    <subcellularLocation>
        <location evidence="1">Membrane</location>
        <topology evidence="1">Multi-pass membrane protein</topology>
    </subcellularLocation>
</comment>
<accession>A0A1A0HDN7</accession>
<dbReference type="OrthoDB" id="5585746at2759"/>
<evidence type="ECO:0000256" key="6">
    <source>
        <dbReference type="SAM" id="Phobius"/>
    </source>
</evidence>
<dbReference type="EMBL" id="LXTC01000002">
    <property type="protein sequence ID" value="OBA22038.1"/>
    <property type="molecule type" value="Genomic_DNA"/>
</dbReference>
<dbReference type="GO" id="GO:0016020">
    <property type="term" value="C:membrane"/>
    <property type="evidence" value="ECO:0007669"/>
    <property type="project" value="UniProtKB-SubCell"/>
</dbReference>
<sequence length="596" mass="69277">MSAIKTVSFLQQELRRRLQWGTDSKNPENLHARRSVEDTLIEKLDVFLSSIEHRLDRFDQYIKISDDVFLEDLPPQAEQPGVPETARSRRLSLASLLSLKHFSMYNLNKVYEQLSVVKDQVLKTSVLNLEYLYKALDDKYNYLFPEEGEEKREPAAPLYLESLSSNRELLANKIITNLTYFEQKLSQIDALVQSRTPQATANYDADARFSRYRFFNFNRALRAAQEGYLHYYQLPLLWRENRYIIHGYRFNLSHREMWRLMLHLNHNELANIWTHICGAAAVCYLGLVHFPQTQVYTLNSRTGNVVMYLFLLAALACLVSSVLWHTYLCFAQLKIRNRFACVDYTGITVLITCSVVAAEYCSLYNYAKLLYSFMAVLVALGIAGFIFNWSPYFDRPECRPLRIGFFVSLAFLGATTSLCKWYYEGIVTAFYFYAPLVYKSFVWYWIGVVFYGGLIPERWRYDIIINEDDTCAHDHSALEVLMGNMEHSGEEELREVQASMENRGGVTSGPRATCTCASAVLDDETMQQNDILKKHFPESPMRTPFHRDFLSLWWVDYIFQSHNIWHVFVVLGVVGHYFCLLGMYEEVQLQHGFAGV</sequence>
<evidence type="ECO:0000256" key="2">
    <source>
        <dbReference type="ARBA" id="ARBA00022692"/>
    </source>
</evidence>
<evidence type="ECO:0000256" key="3">
    <source>
        <dbReference type="ARBA" id="ARBA00022989"/>
    </source>
</evidence>
<feature type="transmembrane region" description="Helical" evidence="6">
    <location>
        <begin position="269"/>
        <end position="287"/>
    </location>
</feature>
<feature type="binding site" evidence="5">
    <location>
        <position position="325"/>
    </location>
    <ligand>
        <name>Zn(2+)</name>
        <dbReference type="ChEBI" id="CHEBI:29105"/>
    </ligand>
</feature>
<dbReference type="GeneID" id="30030275"/>
<keyword evidence="5" id="KW-0862">Zinc</keyword>
<dbReference type="AlphaFoldDB" id="A0A1A0HDN7"/>
<keyword evidence="5" id="KW-0479">Metal-binding</keyword>
<feature type="transmembrane region" description="Helical" evidence="6">
    <location>
        <begin position="307"/>
        <end position="327"/>
    </location>
</feature>
<keyword evidence="3 6" id="KW-1133">Transmembrane helix</keyword>
<evidence type="ECO:0000313" key="7">
    <source>
        <dbReference type="EMBL" id="OBA22038.1"/>
    </source>
</evidence>
<proteinExistence type="predicted"/>
<dbReference type="PANTHER" id="PTHR20855">
    <property type="entry name" value="ADIPOR/PROGESTIN RECEPTOR-RELATED"/>
    <property type="match status" value="1"/>
</dbReference>
<feature type="transmembrane region" description="Helical" evidence="6">
    <location>
        <begin position="429"/>
        <end position="451"/>
    </location>
</feature>
<dbReference type="STRING" id="869754.A0A1A0HDN7"/>
<dbReference type="Proteomes" id="UP000092555">
    <property type="component" value="Unassembled WGS sequence"/>
</dbReference>
<evidence type="ECO:0000256" key="5">
    <source>
        <dbReference type="PIRSR" id="PIRSR604254-1"/>
    </source>
</evidence>